<gene>
    <name evidence="5" type="ORF">HINF_LOCUS55367</name>
    <name evidence="3" type="ORF">HINF_LOCUS62655</name>
    <name evidence="4" type="ORF">HINF_LOCUS63710</name>
    <name evidence="6" type="ORF">HINF_LOCUS67109</name>
    <name evidence="7" type="ORF">HINF_LOCUS69003</name>
    <name evidence="2" type="ORF">HINF_LOCUS9348</name>
</gene>
<sequence length="92" mass="10155">MPIEVVNGAHWSHLNMNDRKFPTPIFDIDMELEHVALISLAATLFCISIFVAKDVKKQKVLSFLLSVILSGLIAVSGTIFIVSVLLLADMIM</sequence>
<keyword evidence="1 4" id="KW-0812">Transmembrane</keyword>
<feature type="transmembrane region" description="Helical" evidence="1">
    <location>
        <begin position="64"/>
        <end position="88"/>
    </location>
</feature>
<evidence type="ECO:0000313" key="7">
    <source>
        <dbReference type="EMBL" id="CAL6097453.1"/>
    </source>
</evidence>
<feature type="transmembrane region" description="Helical" evidence="1">
    <location>
        <begin position="34"/>
        <end position="52"/>
    </location>
</feature>
<evidence type="ECO:0000256" key="1">
    <source>
        <dbReference type="SAM" id="Phobius"/>
    </source>
</evidence>
<dbReference type="EMBL" id="CATOUU010001172">
    <property type="protein sequence ID" value="CAI9976065.1"/>
    <property type="molecule type" value="Genomic_DNA"/>
</dbReference>
<accession>A0AA86RED3</accession>
<evidence type="ECO:0000313" key="6">
    <source>
        <dbReference type="EMBL" id="CAL6093686.1"/>
    </source>
</evidence>
<evidence type="ECO:0000313" key="4">
    <source>
        <dbReference type="EMBL" id="CAI9976065.1"/>
    </source>
</evidence>
<keyword evidence="8" id="KW-1185">Reference proteome</keyword>
<name>A0AA86RED3_9EUKA</name>
<reference evidence="5 8" key="2">
    <citation type="submission" date="2024-07" db="EMBL/GenBank/DDBJ databases">
        <authorList>
            <person name="Akdeniz Z."/>
        </authorList>
    </citation>
    <scope>NUCLEOTIDE SEQUENCE [LARGE SCALE GENOMIC DNA]</scope>
</reference>
<dbReference type="EMBL" id="CAXDID020000497">
    <property type="protein sequence ID" value="CAL6097453.1"/>
    <property type="molecule type" value="Genomic_DNA"/>
</dbReference>
<dbReference type="EMBL" id="CAXDID020000460">
    <property type="protein sequence ID" value="CAL6093686.1"/>
    <property type="molecule type" value="Genomic_DNA"/>
</dbReference>
<evidence type="ECO:0000313" key="8">
    <source>
        <dbReference type="Proteomes" id="UP001642409"/>
    </source>
</evidence>
<protein>
    <submittedName>
        <fullName evidence="4">Transmembrane domain-containing protein</fullName>
    </submittedName>
    <submittedName>
        <fullName evidence="5">Transmembrane_domain-containing protein</fullName>
    </submittedName>
</protein>
<dbReference type="EMBL" id="CATOUU010001158">
    <property type="protein sequence ID" value="CAI9975010.1"/>
    <property type="molecule type" value="Genomic_DNA"/>
</dbReference>
<keyword evidence="1" id="KW-0472">Membrane</keyword>
<dbReference type="Proteomes" id="UP001642409">
    <property type="component" value="Unassembled WGS sequence"/>
</dbReference>
<evidence type="ECO:0000313" key="5">
    <source>
        <dbReference type="EMBL" id="CAL6071908.1"/>
    </source>
</evidence>
<dbReference type="EMBL" id="CATOUU010000232">
    <property type="protein sequence ID" value="CAI9921703.1"/>
    <property type="molecule type" value="Genomic_DNA"/>
</dbReference>
<comment type="caution">
    <text evidence="4">The sequence shown here is derived from an EMBL/GenBank/DDBJ whole genome shotgun (WGS) entry which is preliminary data.</text>
</comment>
<proteinExistence type="predicted"/>
<dbReference type="EMBL" id="CAXDID020000293">
    <property type="protein sequence ID" value="CAL6071908.1"/>
    <property type="molecule type" value="Genomic_DNA"/>
</dbReference>
<reference evidence="4" key="1">
    <citation type="submission" date="2023-06" db="EMBL/GenBank/DDBJ databases">
        <authorList>
            <person name="Kurt Z."/>
        </authorList>
    </citation>
    <scope>NUCLEOTIDE SEQUENCE</scope>
</reference>
<evidence type="ECO:0000313" key="2">
    <source>
        <dbReference type="EMBL" id="CAI9921703.1"/>
    </source>
</evidence>
<evidence type="ECO:0000313" key="3">
    <source>
        <dbReference type="EMBL" id="CAI9975010.1"/>
    </source>
</evidence>
<dbReference type="AlphaFoldDB" id="A0AA86RED3"/>
<organism evidence="4">
    <name type="scientific">Hexamita inflata</name>
    <dbReference type="NCBI Taxonomy" id="28002"/>
    <lineage>
        <taxon>Eukaryota</taxon>
        <taxon>Metamonada</taxon>
        <taxon>Diplomonadida</taxon>
        <taxon>Hexamitidae</taxon>
        <taxon>Hexamitinae</taxon>
        <taxon>Hexamita</taxon>
    </lineage>
</organism>
<keyword evidence="1" id="KW-1133">Transmembrane helix</keyword>